<evidence type="ECO:0000256" key="3">
    <source>
        <dbReference type="SAM" id="MobiDB-lite"/>
    </source>
</evidence>
<comment type="caution">
    <text evidence="5">The sequence shown here is derived from an EMBL/GenBank/DDBJ whole genome shotgun (WGS) entry which is preliminary data.</text>
</comment>
<dbReference type="InterPro" id="IPR050466">
    <property type="entry name" value="Carboxylest/Gibb_receptor"/>
</dbReference>
<evidence type="ECO:0000313" key="6">
    <source>
        <dbReference type="Proteomes" id="UP001140949"/>
    </source>
</evidence>
<organism evidence="5 6">
    <name type="scientific">Iris pallida</name>
    <name type="common">Sweet iris</name>
    <dbReference type="NCBI Taxonomy" id="29817"/>
    <lineage>
        <taxon>Eukaryota</taxon>
        <taxon>Viridiplantae</taxon>
        <taxon>Streptophyta</taxon>
        <taxon>Embryophyta</taxon>
        <taxon>Tracheophyta</taxon>
        <taxon>Spermatophyta</taxon>
        <taxon>Magnoliopsida</taxon>
        <taxon>Liliopsida</taxon>
        <taxon>Asparagales</taxon>
        <taxon>Iridaceae</taxon>
        <taxon>Iridoideae</taxon>
        <taxon>Irideae</taxon>
        <taxon>Iris</taxon>
    </lineage>
</organism>
<dbReference type="PANTHER" id="PTHR23024:SF379">
    <property type="entry name" value="OS07G0606800 PROTEIN"/>
    <property type="match status" value="1"/>
</dbReference>
<reference evidence="5" key="2">
    <citation type="submission" date="2023-04" db="EMBL/GenBank/DDBJ databases">
        <authorList>
            <person name="Bruccoleri R.E."/>
            <person name="Oakeley E.J."/>
            <person name="Faust A.-M."/>
            <person name="Dessus-Babus S."/>
            <person name="Altorfer M."/>
            <person name="Burckhardt D."/>
            <person name="Oertli M."/>
            <person name="Naumann U."/>
            <person name="Petersen F."/>
            <person name="Wong J."/>
        </authorList>
    </citation>
    <scope>NUCLEOTIDE SEQUENCE</scope>
    <source>
        <strain evidence="5">GSM-AAB239-AS_SAM_17_03QT</strain>
        <tissue evidence="5">Leaf</tissue>
    </source>
</reference>
<comment type="similarity">
    <text evidence="1">Belongs to the 'GDXG' lipolytic enzyme family.</text>
</comment>
<feature type="region of interest" description="Disordered" evidence="3">
    <location>
        <begin position="53"/>
        <end position="72"/>
    </location>
</feature>
<evidence type="ECO:0000313" key="5">
    <source>
        <dbReference type="EMBL" id="KAJ6827166.1"/>
    </source>
</evidence>
<dbReference type="Pfam" id="PF07859">
    <property type="entry name" value="Abhydrolase_3"/>
    <property type="match status" value="1"/>
</dbReference>
<feature type="domain" description="Alpha/beta hydrolase fold-3" evidence="4">
    <location>
        <begin position="158"/>
        <end position="376"/>
    </location>
</feature>
<keyword evidence="6" id="KW-1185">Reference proteome</keyword>
<dbReference type="Proteomes" id="UP001140949">
    <property type="component" value="Unassembled WGS sequence"/>
</dbReference>
<dbReference type="EMBL" id="JANAVB010020400">
    <property type="protein sequence ID" value="KAJ6827166.1"/>
    <property type="molecule type" value="Genomic_DNA"/>
</dbReference>
<dbReference type="Gene3D" id="3.40.50.1820">
    <property type="entry name" value="alpha/beta hydrolase"/>
    <property type="match status" value="1"/>
</dbReference>
<name>A0AAX6GEI6_IRIPA</name>
<dbReference type="SUPFAM" id="SSF53474">
    <property type="entry name" value="alpha/beta-Hydrolases"/>
    <property type="match status" value="1"/>
</dbReference>
<evidence type="ECO:0000256" key="1">
    <source>
        <dbReference type="ARBA" id="ARBA00010515"/>
    </source>
</evidence>
<keyword evidence="2" id="KW-0378">Hydrolase</keyword>
<proteinExistence type="inferred from homology"/>
<dbReference type="AlphaFoldDB" id="A0AAX6GEI6"/>
<gene>
    <name evidence="5" type="ORF">M6B38_367965</name>
</gene>
<dbReference type="InterPro" id="IPR029058">
    <property type="entry name" value="AB_hydrolase_fold"/>
</dbReference>
<accession>A0AAX6GEI6</accession>
<dbReference type="InterPro" id="IPR013094">
    <property type="entry name" value="AB_hydrolase_3"/>
</dbReference>
<dbReference type="PANTHER" id="PTHR23024">
    <property type="entry name" value="ARYLACETAMIDE DEACETYLASE"/>
    <property type="match status" value="1"/>
</dbReference>
<evidence type="ECO:0000256" key="2">
    <source>
        <dbReference type="ARBA" id="ARBA00022801"/>
    </source>
</evidence>
<dbReference type="GO" id="GO:0016787">
    <property type="term" value="F:hydrolase activity"/>
    <property type="evidence" value="ECO:0007669"/>
    <property type="project" value="UniProtKB-KW"/>
</dbReference>
<evidence type="ECO:0000259" key="4">
    <source>
        <dbReference type="Pfam" id="PF07859"/>
    </source>
</evidence>
<sequence>MPHLITWTRASKKIRVGIGQPAPAMSLLHQTTHLAGANAVRFRRSCRVKAELAHGTSTTTLQDPPRQPQPPSFPLPAKIFYSLINLVLCFAKRRDGTLNRRCISFLDAVRSPPDPDGGPDGVATSDHVVDPERNLSVRYYSPPPAEEIRDGQVALPVVVYFHGGGFVTGSTAAPQFDGFCRRLSKQLPARVVSVDYRLAPGHRYPAPCDDGVAVLRWLDGGSGLFIDDLSAVFLAGDSAGDNIAHHVARRAAAEERYERTRVLGLVAIQPFFGGEEDTESERRLPFVSRRNLKWLWRIYLPEGSDSDHEAANVFGPGSSTSSSWSKGEWTHFPATMVVVGGLDSLQDRQRWYYEGLKRMGVEAYLVEYPNAIHSFHVLPGNADAQQLVRDVADFVRRKCEEAVWTRRSLGGWKWTPEVWKSNGFFDQ</sequence>
<dbReference type="PROSITE" id="PS01173">
    <property type="entry name" value="LIPASE_GDXG_HIS"/>
    <property type="match status" value="1"/>
</dbReference>
<protein>
    <submittedName>
        <fullName evidence="5">Carboxylesterase 18</fullName>
    </submittedName>
</protein>
<dbReference type="InterPro" id="IPR002168">
    <property type="entry name" value="Lipase_GDXG_HIS_AS"/>
</dbReference>
<reference evidence="5" key="1">
    <citation type="journal article" date="2023" name="GigaByte">
        <title>Genome assembly of the bearded iris, Iris pallida Lam.</title>
        <authorList>
            <person name="Bruccoleri R.E."/>
            <person name="Oakeley E.J."/>
            <person name="Faust A.M.E."/>
            <person name="Altorfer M."/>
            <person name="Dessus-Babus S."/>
            <person name="Burckhardt D."/>
            <person name="Oertli M."/>
            <person name="Naumann U."/>
            <person name="Petersen F."/>
            <person name="Wong J."/>
        </authorList>
    </citation>
    <scope>NUCLEOTIDE SEQUENCE</scope>
    <source>
        <strain evidence="5">GSM-AAB239-AS_SAM_17_03QT</strain>
    </source>
</reference>